<dbReference type="InterPro" id="IPR045584">
    <property type="entry name" value="Pilin-like"/>
</dbReference>
<keyword evidence="2" id="KW-0812">Transmembrane</keyword>
<gene>
    <name evidence="3" type="ORF">COV01_01965</name>
</gene>
<feature type="transmembrane region" description="Helical" evidence="2">
    <location>
        <begin position="12"/>
        <end position="35"/>
    </location>
</feature>
<reference evidence="4" key="1">
    <citation type="submission" date="2017-09" db="EMBL/GenBank/DDBJ databases">
        <title>Depth-based differentiation of microbial function through sediment-hosted aquifers and enrichment of novel symbionts in the deep terrestrial subsurface.</title>
        <authorList>
            <person name="Probst A.J."/>
            <person name="Ladd B."/>
            <person name="Jarett J.K."/>
            <person name="Geller-Mcgrath D.E."/>
            <person name="Sieber C.M.K."/>
            <person name="Emerson J.B."/>
            <person name="Anantharaman K."/>
            <person name="Thomas B.C."/>
            <person name="Malmstrom R."/>
            <person name="Stieglmeier M."/>
            <person name="Klingl A."/>
            <person name="Woyke T."/>
            <person name="Ryan C.M."/>
            <person name="Banfield J.F."/>
        </authorList>
    </citation>
    <scope>NUCLEOTIDE SEQUENCE [LARGE SCALE GENOMIC DNA]</scope>
</reference>
<proteinExistence type="predicted"/>
<evidence type="ECO:0008006" key="5">
    <source>
        <dbReference type="Google" id="ProtNLM"/>
    </source>
</evidence>
<dbReference type="InterPro" id="IPR012902">
    <property type="entry name" value="N_methyl_site"/>
</dbReference>
<accession>A0A2M8LC94</accession>
<dbReference type="EMBL" id="PFEQ01000009">
    <property type="protein sequence ID" value="PJE74240.1"/>
    <property type="molecule type" value="Genomic_DNA"/>
</dbReference>
<dbReference type="AlphaFoldDB" id="A0A2M8LC94"/>
<evidence type="ECO:0000313" key="4">
    <source>
        <dbReference type="Proteomes" id="UP000228700"/>
    </source>
</evidence>
<evidence type="ECO:0000313" key="3">
    <source>
        <dbReference type="EMBL" id="PJE74240.1"/>
    </source>
</evidence>
<protein>
    <recommendedName>
        <fullName evidence="5">Type II secretion system protein GspG C-terminal domain-containing protein</fullName>
    </recommendedName>
</protein>
<dbReference type="PANTHER" id="PTHR30093">
    <property type="entry name" value="GENERAL SECRETION PATHWAY PROTEIN G"/>
    <property type="match status" value="1"/>
</dbReference>
<evidence type="ECO:0000256" key="1">
    <source>
        <dbReference type="SAM" id="MobiDB-lite"/>
    </source>
</evidence>
<dbReference type="Gene3D" id="3.30.700.10">
    <property type="entry name" value="Glycoprotein, Type 4 Pilin"/>
    <property type="match status" value="1"/>
</dbReference>
<dbReference type="Pfam" id="PF07963">
    <property type="entry name" value="N_methyl"/>
    <property type="match status" value="1"/>
</dbReference>
<evidence type="ECO:0000256" key="2">
    <source>
        <dbReference type="SAM" id="Phobius"/>
    </source>
</evidence>
<dbReference type="NCBIfam" id="TIGR02532">
    <property type="entry name" value="IV_pilin_GFxxxE"/>
    <property type="match status" value="1"/>
</dbReference>
<comment type="caution">
    <text evidence="3">The sequence shown here is derived from an EMBL/GenBank/DDBJ whole genome shotgun (WGS) entry which is preliminary data.</text>
</comment>
<organism evidence="3 4">
    <name type="scientific">Candidatus Taylorbacteria bacterium CG10_big_fil_rev_8_21_14_0_10_41_48</name>
    <dbReference type="NCBI Taxonomy" id="1975024"/>
    <lineage>
        <taxon>Bacteria</taxon>
        <taxon>Candidatus Tayloriibacteriota</taxon>
    </lineage>
</organism>
<feature type="region of interest" description="Disordered" evidence="1">
    <location>
        <begin position="128"/>
        <end position="149"/>
    </location>
</feature>
<sequence length="176" mass="18507">MIPNRLKFSMGFTLIELLVVISIIALLSSIVLSALNSARQKAQISKAQQEMYQFAKSVSVAQGESFKTLKTMTGSNCTDCSGCRTGTSLSGNVGTCYTGWINVITTVQANTGGLVTGLTNMTRDPWGSPYAVDENQGESGAGSCSNTDGFRSVGPDTIWGTSDDISMALPLSAKCP</sequence>
<keyword evidence="2" id="KW-0472">Membrane</keyword>
<dbReference type="SUPFAM" id="SSF54523">
    <property type="entry name" value="Pili subunits"/>
    <property type="match status" value="1"/>
</dbReference>
<dbReference type="Proteomes" id="UP000228700">
    <property type="component" value="Unassembled WGS sequence"/>
</dbReference>
<name>A0A2M8LC94_9BACT</name>
<keyword evidence="2" id="KW-1133">Transmembrane helix</keyword>